<proteinExistence type="predicted"/>
<dbReference type="RefSeq" id="YP_009091874.1">
    <property type="nucleotide sequence ID" value="NC_025257.1"/>
</dbReference>
<protein>
    <submittedName>
        <fullName evidence="1">Uncharacterized protein</fullName>
    </submittedName>
</protein>
<dbReference type="Proteomes" id="UP000201628">
    <property type="component" value="Segment"/>
</dbReference>
<dbReference type="GeneID" id="20712726"/>
<dbReference type="EMBL" id="KX859083">
    <property type="protein sequence ID" value="ARX71894.1"/>
    <property type="molecule type" value="Genomic_DNA"/>
</dbReference>
<reference evidence="2" key="3">
    <citation type="submission" date="2016-09" db="EMBL/GenBank/DDBJ databases">
        <title>Genome-wide Diversity of Wild Populations of Erinnyis ello granulovirus (ErelGV).</title>
        <authorList>
            <person name="Brito A.F."/>
            <person name="Melo F.L."/>
            <person name="Ardisson-Araujo D.M.P."/>
            <person name="Sihler W."/>
            <person name="Souza M.L."/>
            <person name="Ribeiro B.M."/>
        </authorList>
    </citation>
    <scope>NUCLEOTIDE SEQUENCE</scope>
    <source>
        <strain evidence="5">ErelGV-00</strain>
        <strain evidence="2">ErelGV-94</strain>
        <strain evidence="3">ErelGV-98</strain>
        <strain evidence="4">ErelGV-99</strain>
        <strain evidence="6">ErelGV-AC</strain>
        <strain evidence="7">ErelGV-PA</strain>
    </source>
</reference>
<dbReference type="EMBL" id="KX859081">
    <property type="protein sequence ID" value="ARX71634.1"/>
    <property type="molecule type" value="Genomic_DNA"/>
</dbReference>
<evidence type="ECO:0000313" key="1">
    <source>
        <dbReference type="EMBL" id="AIS92035.1"/>
    </source>
</evidence>
<dbReference type="EMBL" id="KX859082">
    <property type="protein sequence ID" value="ARX71764.1"/>
    <property type="molecule type" value="Genomic_DNA"/>
</dbReference>
<accession>A0A097DAL1</accession>
<sequence length="90" mass="10763">MNAVFERKNSFMKLVKQMSSEDLVHLKPHVAEIHKLIDLYCLTHNETYLKLLEALLRKCNTAMTYRLIEDNNKKFNSLFNLYCISEIYNY</sequence>
<dbReference type="EMBL" id="KX859080">
    <property type="protein sequence ID" value="ARX71504.1"/>
    <property type="molecule type" value="Genomic_DNA"/>
</dbReference>
<evidence type="ECO:0000313" key="2">
    <source>
        <dbReference type="EMBL" id="ARX71374.1"/>
    </source>
</evidence>
<evidence type="ECO:0000313" key="7">
    <source>
        <dbReference type="EMBL" id="ARX72024.1"/>
    </source>
</evidence>
<evidence type="ECO:0000313" key="3">
    <source>
        <dbReference type="EMBL" id="ARX71504.1"/>
    </source>
</evidence>
<evidence type="ECO:0000313" key="6">
    <source>
        <dbReference type="EMBL" id="ARX71894.1"/>
    </source>
</evidence>
<dbReference type="EMBL" id="KX859084">
    <property type="protein sequence ID" value="ARX72024.1"/>
    <property type="molecule type" value="Genomic_DNA"/>
</dbReference>
<evidence type="ECO:0000313" key="4">
    <source>
        <dbReference type="EMBL" id="ARX71634.1"/>
    </source>
</evidence>
<dbReference type="EMBL" id="KJ406702">
    <property type="protein sequence ID" value="AIS92035.1"/>
    <property type="molecule type" value="Genomic_DNA"/>
</dbReference>
<evidence type="ECO:0000313" key="5">
    <source>
        <dbReference type="EMBL" id="ARX71764.1"/>
    </source>
</evidence>
<reference evidence="1 8" key="1">
    <citation type="journal article" date="2014" name="BMC Genomics">
        <title>Genome sequence of Erinnyis ello granulovirus (ErelGV), a natural cassava hornworm pesticide and the first sequenced sphingid-infecting betabaculovirus.</title>
        <authorList>
            <person name="Ardisson-Araujo D.M."/>
            <person name="de Melo F.L."/>
            <person name="Andrade M.D."/>
            <person name="Sihler W."/>
            <person name="Bao S.N."/>
            <person name="Ribeiro B.M."/>
            <person name="de Souza M.L."/>
        </authorList>
    </citation>
    <scope>NUCLEOTIDE SEQUENCE [LARGE SCALE GENOMIC DNA]</scope>
    <source>
        <strain evidence="1">S86</strain>
    </source>
</reference>
<reference evidence="1" key="2">
    <citation type="submission" date="2014-02" db="EMBL/GenBank/DDBJ databases">
        <authorList>
            <person name="Ardisson-Araujo D.M.P."/>
            <person name="Melo F.L."/>
            <person name="Andrade M.S."/>
            <person name="Sihler W."/>
            <person name="Bao S.N."/>
            <person name="Ribeiro B.M."/>
            <person name="Souza M.L."/>
        </authorList>
    </citation>
    <scope>NUCLEOTIDE SEQUENCE</scope>
    <source>
        <strain evidence="1">S86</strain>
    </source>
</reference>
<name>A0A097DAL1_9BBAC</name>
<dbReference type="OrthoDB" id="28503at10239"/>
<dbReference type="EMBL" id="KX859079">
    <property type="protein sequence ID" value="ARX71374.1"/>
    <property type="molecule type" value="Genomic_DNA"/>
</dbReference>
<gene>
    <name evidence="2" type="ORF">EREL_035</name>
</gene>
<organism evidence="1 8">
    <name type="scientific">Erinnyis ello granulovirus</name>
    <dbReference type="NCBI Taxonomy" id="307444"/>
    <lineage>
        <taxon>Viruses</taxon>
        <taxon>Viruses incertae sedis</taxon>
        <taxon>Naldaviricetes</taxon>
        <taxon>Lefavirales</taxon>
        <taxon>Baculoviridae</taxon>
        <taxon>Betabaculovirus</taxon>
        <taxon>Betabaculovirus erellonis</taxon>
    </lineage>
</organism>
<dbReference type="KEGG" id="vg:20712726"/>
<evidence type="ECO:0000313" key="8">
    <source>
        <dbReference type="Proteomes" id="UP000201628"/>
    </source>
</evidence>
<keyword evidence="8" id="KW-1185">Reference proteome</keyword>